<keyword evidence="3" id="KW-1185">Reference proteome</keyword>
<name>A0AAV4MD61_CAEEX</name>
<evidence type="ECO:0000313" key="3">
    <source>
        <dbReference type="Proteomes" id="UP001054945"/>
    </source>
</evidence>
<dbReference type="Proteomes" id="UP001054945">
    <property type="component" value="Unassembled WGS sequence"/>
</dbReference>
<organism evidence="2 3">
    <name type="scientific">Caerostris extrusa</name>
    <name type="common">Bark spider</name>
    <name type="synonym">Caerostris bankana</name>
    <dbReference type="NCBI Taxonomy" id="172846"/>
    <lineage>
        <taxon>Eukaryota</taxon>
        <taxon>Metazoa</taxon>
        <taxon>Ecdysozoa</taxon>
        <taxon>Arthropoda</taxon>
        <taxon>Chelicerata</taxon>
        <taxon>Arachnida</taxon>
        <taxon>Araneae</taxon>
        <taxon>Araneomorphae</taxon>
        <taxon>Entelegynae</taxon>
        <taxon>Araneoidea</taxon>
        <taxon>Araneidae</taxon>
        <taxon>Caerostris</taxon>
    </lineage>
</organism>
<feature type="region of interest" description="Disordered" evidence="1">
    <location>
        <begin position="52"/>
        <end position="83"/>
    </location>
</feature>
<comment type="caution">
    <text evidence="2">The sequence shown here is derived from an EMBL/GenBank/DDBJ whole genome shotgun (WGS) entry which is preliminary data.</text>
</comment>
<evidence type="ECO:0000256" key="1">
    <source>
        <dbReference type="SAM" id="MobiDB-lite"/>
    </source>
</evidence>
<sequence>MDLKTHTNNKTSFAGNHKSIEFREEPFTRKGRQWNRFVLVRVVRPLTVTRFSVDPEGLGGRNELRKKSLCNDHSSARSRDPSH</sequence>
<feature type="compositionally biased region" description="Basic and acidic residues" evidence="1">
    <location>
        <begin position="62"/>
        <end position="83"/>
    </location>
</feature>
<accession>A0AAV4MD61</accession>
<evidence type="ECO:0000313" key="2">
    <source>
        <dbReference type="EMBL" id="GIX68744.1"/>
    </source>
</evidence>
<proteinExistence type="predicted"/>
<protein>
    <submittedName>
        <fullName evidence="2">Uncharacterized protein</fullName>
    </submittedName>
</protein>
<dbReference type="EMBL" id="BPLR01001996">
    <property type="protein sequence ID" value="GIX68744.1"/>
    <property type="molecule type" value="Genomic_DNA"/>
</dbReference>
<dbReference type="AlphaFoldDB" id="A0AAV4MD61"/>
<reference evidence="2 3" key="1">
    <citation type="submission" date="2021-06" db="EMBL/GenBank/DDBJ databases">
        <title>Caerostris extrusa draft genome.</title>
        <authorList>
            <person name="Kono N."/>
            <person name="Arakawa K."/>
        </authorList>
    </citation>
    <scope>NUCLEOTIDE SEQUENCE [LARGE SCALE GENOMIC DNA]</scope>
</reference>
<gene>
    <name evidence="2" type="ORF">CEXT_798751</name>
</gene>